<sequence length="282" mass="31881">MRYLYVDEAGTSYPEPVSVVACVIVDADAQFVAAEEALKIAFEQVPEEFREGYHFHAKSVWADSKYRTVWQLSDRISFLKEVMSIPRLLKMPVAVGAVRRSCIVPAGIADNKTTVVQFHHTMAFAYCIGRADKYIRDHCPPNEVATIVSEDVPEMRRFLRGALNGLRNSPVTISTKNVRPTAEERKRGIIYQETEQAVTRVRDTVHFASKEDSPLLQLADACAFAFRRALSDQKMGLDFVRSVIGADFPRDDWSGPADASCFYWHPRRFEATAAFAPIWRAK</sequence>
<dbReference type="EMBL" id="JAFMNX010000001">
    <property type="protein sequence ID" value="MBS9720032.1"/>
    <property type="molecule type" value="Genomic_DNA"/>
</dbReference>
<gene>
    <name evidence="1" type="ORF">JYU29_04935</name>
</gene>
<keyword evidence="2" id="KW-1185">Reference proteome</keyword>
<reference evidence="1 2" key="1">
    <citation type="submission" date="2021-03" db="EMBL/GenBank/DDBJ databases">
        <title>Tianweitania aestuarii sp. nov., isolated from a tidal flat.</title>
        <authorList>
            <person name="Park S."/>
            <person name="Yoon J.-H."/>
        </authorList>
    </citation>
    <scope>NUCLEOTIDE SEQUENCE [LARGE SCALE GENOMIC DNA]</scope>
    <source>
        <strain evidence="1 2">BSSL-BM11</strain>
    </source>
</reference>
<evidence type="ECO:0000313" key="1">
    <source>
        <dbReference type="EMBL" id="MBS9720032.1"/>
    </source>
</evidence>
<dbReference type="RefSeq" id="WP_213983605.1">
    <property type="nucleotide sequence ID" value="NZ_JAFMNX010000001.1"/>
</dbReference>
<organism evidence="1 2">
    <name type="scientific">Tianweitania aestuarii</name>
    <dbReference type="NCBI Taxonomy" id="2814886"/>
    <lineage>
        <taxon>Bacteria</taxon>
        <taxon>Pseudomonadati</taxon>
        <taxon>Pseudomonadota</taxon>
        <taxon>Alphaproteobacteria</taxon>
        <taxon>Hyphomicrobiales</taxon>
        <taxon>Phyllobacteriaceae</taxon>
        <taxon>Tianweitania</taxon>
    </lineage>
</organism>
<accession>A0ABS5RUM7</accession>
<evidence type="ECO:0000313" key="2">
    <source>
        <dbReference type="Proteomes" id="UP001297272"/>
    </source>
</evidence>
<protein>
    <submittedName>
        <fullName evidence="1">DUF3800 domain-containing protein</fullName>
    </submittedName>
</protein>
<dbReference type="Pfam" id="PF12686">
    <property type="entry name" value="DUF3800"/>
    <property type="match status" value="1"/>
</dbReference>
<name>A0ABS5RUM7_9HYPH</name>
<proteinExistence type="predicted"/>
<comment type="caution">
    <text evidence="1">The sequence shown here is derived from an EMBL/GenBank/DDBJ whole genome shotgun (WGS) entry which is preliminary data.</text>
</comment>
<dbReference type="Proteomes" id="UP001297272">
    <property type="component" value="Unassembled WGS sequence"/>
</dbReference>
<dbReference type="InterPro" id="IPR024524">
    <property type="entry name" value="DUF3800"/>
</dbReference>